<gene>
    <name evidence="3" type="ORF">ECPE_LOCUS9932</name>
</gene>
<evidence type="ECO:0000256" key="2">
    <source>
        <dbReference type="ARBA" id="ARBA00022803"/>
    </source>
</evidence>
<dbReference type="Proteomes" id="UP000272942">
    <property type="component" value="Unassembled WGS sequence"/>
</dbReference>
<dbReference type="SUPFAM" id="SSF48452">
    <property type="entry name" value="TPR-like"/>
    <property type="match status" value="1"/>
</dbReference>
<evidence type="ECO:0000313" key="5">
    <source>
        <dbReference type="WBParaSite" id="ECPE_0000996301-mRNA-1"/>
    </source>
</evidence>
<keyword evidence="1" id="KW-0677">Repeat</keyword>
<protein>
    <submittedName>
        <fullName evidence="5">TPR_REGION domain-containing protein</fullName>
    </submittedName>
</protein>
<proteinExistence type="predicted"/>
<reference evidence="5" key="1">
    <citation type="submission" date="2016-06" db="UniProtKB">
        <authorList>
            <consortium name="WormBaseParasite"/>
        </authorList>
    </citation>
    <scope>IDENTIFICATION</scope>
</reference>
<dbReference type="EMBL" id="UZAN01048201">
    <property type="protein sequence ID" value="VDP86212.1"/>
    <property type="molecule type" value="Genomic_DNA"/>
</dbReference>
<dbReference type="InterPro" id="IPR011990">
    <property type="entry name" value="TPR-like_helical_dom_sf"/>
</dbReference>
<accession>A0A183ASJ7</accession>
<dbReference type="Gene3D" id="1.25.40.10">
    <property type="entry name" value="Tetratricopeptide repeat domain"/>
    <property type="match status" value="1"/>
</dbReference>
<keyword evidence="2" id="KW-0802">TPR repeat</keyword>
<dbReference type="OrthoDB" id="5986190at2759"/>
<sequence>MFRSGRSTERRTQVEQTSETLLDRVRRSRDVLANAASLVENKVRNLGSIGKLSKNNPPDEAFIEANRRALKLLETKARAGEMATNLLEIIAEFLDTIDRGLNTARMELRRLSRENRELKASIAYCIEKIYDAESQLASATESGAYWKFMRELLQLDYELSTAGEESELWNAHVPYDKLWDTEYAGFVSHKAQTVFELIDTGNMKDVSKLIDEIPVREAQDKASYATVLQMIARRCYKEEYFKICLDILNKALSIRLSMYGSNHPIISASLNCLALVYSGLGELDKATKIAVDAMAIMERHPEFSKNRALMARQYMQTGQMFIAWNHIPEGIRALQTAVGIWEELLPREEDSWCQALNQMARTCNDNDYHDDAMGLSCDIVDYFHMKFFGSVSDRYPTIYEVAYAHDLAFHDPHSVNLDLYPIGSPIHLSRAQQLALREIAISFACRGELKAAQVIATYLHACTKASATELETAVCLSAHLFSRSDTRSVRFVTPELRRAFRDRDLEKKGLLKILKRFFKAKR</sequence>
<dbReference type="WBParaSite" id="ECPE_0000996301-mRNA-1">
    <property type="protein sequence ID" value="ECPE_0000996301-mRNA-1"/>
    <property type="gene ID" value="ECPE_0000996301"/>
</dbReference>
<evidence type="ECO:0000256" key="1">
    <source>
        <dbReference type="ARBA" id="ARBA00022737"/>
    </source>
</evidence>
<evidence type="ECO:0000313" key="3">
    <source>
        <dbReference type="EMBL" id="VDP86212.1"/>
    </source>
</evidence>
<name>A0A183ASJ7_9TREM</name>
<dbReference type="PANTHER" id="PTHR45641">
    <property type="entry name" value="TETRATRICOPEPTIDE REPEAT PROTEIN (AFU_ORTHOLOGUE AFUA_6G03870)"/>
    <property type="match status" value="1"/>
</dbReference>
<evidence type="ECO:0000313" key="4">
    <source>
        <dbReference type="Proteomes" id="UP000272942"/>
    </source>
</evidence>
<dbReference type="AlphaFoldDB" id="A0A183ASJ7"/>
<organism evidence="5">
    <name type="scientific">Echinostoma caproni</name>
    <dbReference type="NCBI Taxonomy" id="27848"/>
    <lineage>
        <taxon>Eukaryota</taxon>
        <taxon>Metazoa</taxon>
        <taxon>Spiralia</taxon>
        <taxon>Lophotrochozoa</taxon>
        <taxon>Platyhelminthes</taxon>
        <taxon>Trematoda</taxon>
        <taxon>Digenea</taxon>
        <taxon>Plagiorchiida</taxon>
        <taxon>Echinostomata</taxon>
        <taxon>Echinostomatoidea</taxon>
        <taxon>Echinostomatidae</taxon>
        <taxon>Echinostoma</taxon>
    </lineage>
</organism>
<dbReference type="PANTHER" id="PTHR45641:SF19">
    <property type="entry name" value="NEPHROCYSTIN-3"/>
    <property type="match status" value="1"/>
</dbReference>
<reference evidence="3 4" key="2">
    <citation type="submission" date="2018-11" db="EMBL/GenBank/DDBJ databases">
        <authorList>
            <consortium name="Pathogen Informatics"/>
        </authorList>
    </citation>
    <scope>NUCLEOTIDE SEQUENCE [LARGE SCALE GENOMIC DNA]</scope>
    <source>
        <strain evidence="3 4">Egypt</strain>
    </source>
</reference>
<keyword evidence="4" id="KW-1185">Reference proteome</keyword>